<sequence length="259" mass="30420">MLVFVVPLKSPQVSKSWELVTQLFERCVRSICNQTSQEYRVIVVCHERPRLEFQHPKITYVEVDFPPANERDPFCAGHTDKGRKILKGLVLAQEFLPTYTMTVDADDCISKHLAEFVNQNPQGNGWFINKGYKYQNGDDFIFFKRRNFYKMCGTCNIIRYDLNRLPKYPEYNRGYGYYKFYVDHEKIRGMLAQEGNPLKPLPFPGAIYIVATGENLYYGTTKLTFNILNRKLLTQSMRDEFYLYPLEPNSVITETMYSR</sequence>
<name>A0A0C1QTR2_9CYAN</name>
<accession>A0A0C1QTR2</accession>
<dbReference type="RefSeq" id="WP_038101855.1">
    <property type="nucleotide sequence ID" value="NZ_JHEG04000001.1"/>
</dbReference>
<dbReference type="EMBL" id="JHEG04000001">
    <property type="protein sequence ID" value="KAF3885511.1"/>
    <property type="molecule type" value="Genomic_DNA"/>
</dbReference>
<dbReference type="SUPFAM" id="SSF53448">
    <property type="entry name" value="Nucleotide-diphospho-sugar transferases"/>
    <property type="match status" value="1"/>
</dbReference>
<dbReference type="InterPro" id="IPR029044">
    <property type="entry name" value="Nucleotide-diphossugar_trans"/>
</dbReference>
<reference evidence="1" key="2">
    <citation type="submission" date="2019-11" db="EMBL/GenBank/DDBJ databases">
        <title>Improved Assembly of Tolypothrix boutellei genome.</title>
        <authorList>
            <person name="Sarangi A.N."/>
            <person name="Mukherjee M."/>
            <person name="Ghosh S."/>
            <person name="Singh D."/>
            <person name="Das A."/>
            <person name="Kant S."/>
            <person name="Prusty A."/>
            <person name="Tripathy S."/>
        </authorList>
    </citation>
    <scope>NUCLEOTIDE SEQUENCE</scope>
    <source>
        <strain evidence="1">VB521301</strain>
    </source>
</reference>
<dbReference type="EMBL" id="JHEG02000058">
    <property type="protein sequence ID" value="KIE08814.1"/>
    <property type="molecule type" value="Genomic_DNA"/>
</dbReference>
<keyword evidence="3" id="KW-1185">Reference proteome</keyword>
<gene>
    <name evidence="2" type="ORF">DA73_0230360</name>
    <name evidence="1" type="ORF">DA73_0400008615</name>
</gene>
<evidence type="ECO:0000313" key="3">
    <source>
        <dbReference type="Proteomes" id="UP000029738"/>
    </source>
</evidence>
<dbReference type="Proteomes" id="UP000029738">
    <property type="component" value="Unassembled WGS sequence"/>
</dbReference>
<dbReference type="OrthoDB" id="506149at2"/>
<organism evidence="2">
    <name type="scientific">Tolypothrix bouteillei VB521301</name>
    <dbReference type="NCBI Taxonomy" id="1479485"/>
    <lineage>
        <taxon>Bacteria</taxon>
        <taxon>Bacillati</taxon>
        <taxon>Cyanobacteriota</taxon>
        <taxon>Cyanophyceae</taxon>
        <taxon>Nostocales</taxon>
        <taxon>Tolypothrichaceae</taxon>
        <taxon>Tolypothrix</taxon>
    </lineage>
</organism>
<comment type="caution">
    <text evidence="2">The sequence shown here is derived from an EMBL/GenBank/DDBJ whole genome shotgun (WGS) entry which is preliminary data.</text>
</comment>
<protein>
    <submittedName>
        <fullName evidence="1">Glycosyltransferase family 2 protein</fullName>
    </submittedName>
</protein>
<evidence type="ECO:0000313" key="1">
    <source>
        <dbReference type="EMBL" id="KAF3885511.1"/>
    </source>
</evidence>
<dbReference type="STRING" id="1479485.DA73_0230360"/>
<dbReference type="AlphaFoldDB" id="A0A0C1QTR2"/>
<proteinExistence type="predicted"/>
<reference evidence="2" key="1">
    <citation type="journal article" date="2015" name="Genome Announc.">
        <title>Draft Genome Sequence of Tolypothrix boutellei Strain VB521301.</title>
        <authorList>
            <person name="Chandrababunaidu M.M."/>
            <person name="Singh D."/>
            <person name="Sen D."/>
            <person name="Bhan S."/>
            <person name="Das S."/>
            <person name="Gupta A."/>
            <person name="Adhikary S.P."/>
            <person name="Tripathy S."/>
        </authorList>
    </citation>
    <scope>NUCLEOTIDE SEQUENCE</scope>
    <source>
        <strain evidence="2">VB521301</strain>
    </source>
</reference>
<evidence type="ECO:0000313" key="2">
    <source>
        <dbReference type="EMBL" id="KIE08814.1"/>
    </source>
</evidence>